<dbReference type="Proteomes" id="UP000747399">
    <property type="component" value="Unassembled WGS sequence"/>
</dbReference>
<dbReference type="AlphaFoldDB" id="A0A8J4BV52"/>
<proteinExistence type="predicted"/>
<evidence type="ECO:0008006" key="3">
    <source>
        <dbReference type="Google" id="ProtNLM"/>
    </source>
</evidence>
<dbReference type="PANTHER" id="PTHR33129:SF1">
    <property type="entry name" value="ATP-BINDING PROTEIN"/>
    <property type="match status" value="1"/>
</dbReference>
<gene>
    <name evidence="1" type="ORF">Vafri_21130</name>
</gene>
<organism evidence="1 2">
    <name type="scientific">Volvox africanus</name>
    <dbReference type="NCBI Taxonomy" id="51714"/>
    <lineage>
        <taxon>Eukaryota</taxon>
        <taxon>Viridiplantae</taxon>
        <taxon>Chlorophyta</taxon>
        <taxon>core chlorophytes</taxon>
        <taxon>Chlorophyceae</taxon>
        <taxon>CS clade</taxon>
        <taxon>Chlamydomonadales</taxon>
        <taxon>Volvocaceae</taxon>
        <taxon>Volvox</taxon>
    </lineage>
</organism>
<evidence type="ECO:0000313" key="1">
    <source>
        <dbReference type="EMBL" id="GIL67842.1"/>
    </source>
</evidence>
<dbReference type="InterPro" id="IPR052980">
    <property type="entry name" value="Crinkler_effector"/>
</dbReference>
<evidence type="ECO:0000313" key="2">
    <source>
        <dbReference type="Proteomes" id="UP000747399"/>
    </source>
</evidence>
<sequence>MSRNIFYAWVEPNQPHLPALSPENARCLPTDASTPKMLLEELSDAGIMPAGSNVYIQISSRSGALRVWVRLDSQNASVDFSAEPDLFVVIERPEKVQGKGDAHVGPSSVEAGGWLPSRKEMRQKLKCFWQALLRLDITVDSFLNLPENVFLLGRQTWGSSLYVRPCYRGIFDQMMELYSSPYTINQFLITGTPGIGKSFFAIVLMGWLVMEKKVTSIVFDYYETRYLFMFKGTDVDVVEGNKMDFKDVIDDDTAWWILDMDDPVIDDRDANIVLLSSPDLKRYNKFVKLPSSTTLYMPVWTDDEIEKCRMQLYPHLSEARVEELVWKWGNVPRYVLKKADIAQAQTSLDIAITHCRWEDVIACIGGADTAPHASHKLLHLEVVSDKYDKVTVKPASPYVVQKIEENGGKYHVKHLQKLVHLSIGMPMYAAAAGVFFESYAHHRLQEGGSFEVRPLGPSKEAPPKVIQLYDLKLKPCSNVCVFKELKEVKRKSKGIYYVPQNHNFPAVDAIMQPTLLFQMTTAQKTQVHLKGLQAVASRLRVQPPQLFFVVPNDIFMTFRFVPGIPQNIEQWVLKVPWM</sequence>
<dbReference type="EMBL" id="BNCO01000105">
    <property type="protein sequence ID" value="GIL67842.1"/>
    <property type="molecule type" value="Genomic_DNA"/>
</dbReference>
<dbReference type="PANTHER" id="PTHR33129">
    <property type="entry name" value="PROTEIN KINASE DOMAIN-CONTAINING PROTEIN-RELATED"/>
    <property type="match status" value="1"/>
</dbReference>
<comment type="caution">
    <text evidence="1">The sequence shown here is derived from an EMBL/GenBank/DDBJ whole genome shotgun (WGS) entry which is preliminary data.</text>
</comment>
<name>A0A8J4BV52_9CHLO</name>
<accession>A0A8J4BV52</accession>
<protein>
    <recommendedName>
        <fullName evidence="3">Crinkler (CRN) family protein</fullName>
    </recommendedName>
</protein>
<reference evidence="1" key="1">
    <citation type="journal article" date="2021" name="Proc. Natl. Acad. Sci. U.S.A.">
        <title>Three genomes in the algal genus Volvox reveal the fate of a haploid sex-determining region after a transition to homothallism.</title>
        <authorList>
            <person name="Yamamoto K."/>
            <person name="Hamaji T."/>
            <person name="Kawai-Toyooka H."/>
            <person name="Matsuzaki R."/>
            <person name="Takahashi F."/>
            <person name="Nishimura Y."/>
            <person name="Kawachi M."/>
            <person name="Noguchi H."/>
            <person name="Minakuchi Y."/>
            <person name="Umen J.G."/>
            <person name="Toyoda A."/>
            <person name="Nozaki H."/>
        </authorList>
    </citation>
    <scope>NUCLEOTIDE SEQUENCE</scope>
    <source>
        <strain evidence="1">NIES-3780</strain>
    </source>
</reference>
<keyword evidence="2" id="KW-1185">Reference proteome</keyword>